<dbReference type="InterPro" id="IPR000847">
    <property type="entry name" value="LysR_HTH_N"/>
</dbReference>
<dbReference type="RefSeq" id="WP_263722012.1">
    <property type="nucleotide sequence ID" value="NZ_JAOWLA010000010.1"/>
</dbReference>
<protein>
    <submittedName>
        <fullName evidence="6">LysR substrate-binding domain-containing protein</fullName>
    </submittedName>
</protein>
<dbReference type="PANTHER" id="PTHR30537:SF26">
    <property type="entry name" value="GLYCINE CLEAVAGE SYSTEM TRANSCRIPTIONAL ACTIVATOR"/>
    <property type="match status" value="1"/>
</dbReference>
<gene>
    <name evidence="6" type="ORF">OE647_12260</name>
</gene>
<dbReference type="Gene3D" id="1.10.10.10">
    <property type="entry name" value="Winged helix-like DNA-binding domain superfamily/Winged helix DNA-binding domain"/>
    <property type="match status" value="1"/>
</dbReference>
<evidence type="ECO:0000256" key="4">
    <source>
        <dbReference type="ARBA" id="ARBA00023163"/>
    </source>
</evidence>
<evidence type="ECO:0000313" key="6">
    <source>
        <dbReference type="EMBL" id="MCV2865498.1"/>
    </source>
</evidence>
<evidence type="ECO:0000259" key="5">
    <source>
        <dbReference type="PROSITE" id="PS50931"/>
    </source>
</evidence>
<name>A0ABT2Z2Z6_9RHOB</name>
<dbReference type="PANTHER" id="PTHR30537">
    <property type="entry name" value="HTH-TYPE TRANSCRIPTIONAL REGULATOR"/>
    <property type="match status" value="1"/>
</dbReference>
<dbReference type="InterPro" id="IPR036388">
    <property type="entry name" value="WH-like_DNA-bd_sf"/>
</dbReference>
<dbReference type="Pfam" id="PF03466">
    <property type="entry name" value="LysR_substrate"/>
    <property type="match status" value="1"/>
</dbReference>
<dbReference type="Proteomes" id="UP001652503">
    <property type="component" value="Unassembled WGS sequence"/>
</dbReference>
<organism evidence="6 7">
    <name type="scientific">Albidovulum sediminicola</name>
    <dbReference type="NCBI Taxonomy" id="2984331"/>
    <lineage>
        <taxon>Bacteria</taxon>
        <taxon>Pseudomonadati</taxon>
        <taxon>Pseudomonadota</taxon>
        <taxon>Alphaproteobacteria</taxon>
        <taxon>Rhodobacterales</taxon>
        <taxon>Paracoccaceae</taxon>
        <taxon>Albidovulum</taxon>
    </lineage>
</organism>
<keyword evidence="3" id="KW-0238">DNA-binding</keyword>
<evidence type="ECO:0000256" key="1">
    <source>
        <dbReference type="ARBA" id="ARBA00009437"/>
    </source>
</evidence>
<evidence type="ECO:0000256" key="3">
    <source>
        <dbReference type="ARBA" id="ARBA00023125"/>
    </source>
</evidence>
<keyword evidence="7" id="KW-1185">Reference proteome</keyword>
<dbReference type="PRINTS" id="PR00039">
    <property type="entry name" value="HTHLYSR"/>
</dbReference>
<reference evidence="6 7" key="1">
    <citation type="submission" date="2022-10" db="EMBL/GenBank/DDBJ databases">
        <title>Defluviimonas sp. nov., isolated from ocean surface water.</title>
        <authorList>
            <person name="He W."/>
            <person name="Wang L."/>
            <person name="Zhang D.-F."/>
        </authorList>
    </citation>
    <scope>NUCLEOTIDE SEQUENCE [LARGE SCALE GENOMIC DNA]</scope>
    <source>
        <strain evidence="6 7">WL0075</strain>
    </source>
</reference>
<keyword evidence="2" id="KW-0805">Transcription regulation</keyword>
<keyword evidence="4" id="KW-0804">Transcription</keyword>
<accession>A0ABT2Z2Z6</accession>
<dbReference type="InterPro" id="IPR058163">
    <property type="entry name" value="LysR-type_TF_proteobact-type"/>
</dbReference>
<proteinExistence type="inferred from homology"/>
<comment type="similarity">
    <text evidence="1">Belongs to the LysR transcriptional regulatory family.</text>
</comment>
<dbReference type="PROSITE" id="PS50931">
    <property type="entry name" value="HTH_LYSR"/>
    <property type="match status" value="1"/>
</dbReference>
<dbReference type="Pfam" id="PF00126">
    <property type="entry name" value="HTH_1"/>
    <property type="match status" value="1"/>
</dbReference>
<dbReference type="InterPro" id="IPR005119">
    <property type="entry name" value="LysR_subst-bd"/>
</dbReference>
<dbReference type="Gene3D" id="3.40.190.10">
    <property type="entry name" value="Periplasmic binding protein-like II"/>
    <property type="match status" value="2"/>
</dbReference>
<dbReference type="InterPro" id="IPR036390">
    <property type="entry name" value="WH_DNA-bd_sf"/>
</dbReference>
<feature type="domain" description="HTH lysR-type" evidence="5">
    <location>
        <begin position="6"/>
        <end position="63"/>
    </location>
</feature>
<dbReference type="EMBL" id="JAOWLA010000010">
    <property type="protein sequence ID" value="MCV2865498.1"/>
    <property type="molecule type" value="Genomic_DNA"/>
</dbReference>
<evidence type="ECO:0000256" key="2">
    <source>
        <dbReference type="ARBA" id="ARBA00023015"/>
    </source>
</evidence>
<comment type="caution">
    <text evidence="6">The sequence shown here is derived from an EMBL/GenBank/DDBJ whole genome shotgun (WGS) entry which is preliminary data.</text>
</comment>
<dbReference type="SUPFAM" id="SSF53850">
    <property type="entry name" value="Periplasmic binding protein-like II"/>
    <property type="match status" value="1"/>
</dbReference>
<dbReference type="SUPFAM" id="SSF46785">
    <property type="entry name" value="Winged helix' DNA-binding domain"/>
    <property type="match status" value="1"/>
</dbReference>
<evidence type="ECO:0000313" key="7">
    <source>
        <dbReference type="Proteomes" id="UP001652503"/>
    </source>
</evidence>
<sequence length="299" mass="32433">MNRRLPNLNQLRAFEAAARHLSFKSAAEELHVTHAAISHQIKALEEDLGRPLFHRLTRKVELAPDAAAFAQSLGISFDRIAEAAALVRDARAEGVIRISAVPAFGYRFVLPRLGQFREAFPKIEVEIELHAGLADLGGEGFDAALRYGAGTWPGLDGMLIFRDLLAPMASPALLAGRPLPLGDDEIAALPYAVSPGANRDWRRWFRARGRENPARPQPIALENRAVVLDYLLSGAGAALADLRFVAIELAAGHLVQLHPETVSGTNGTFLVWPKASVADPRIAAFGTWLKQEVDALNAP</sequence>